<dbReference type="InterPro" id="IPR000515">
    <property type="entry name" value="MetI-like"/>
</dbReference>
<evidence type="ECO:0000256" key="4">
    <source>
        <dbReference type="ARBA" id="ARBA00022692"/>
    </source>
</evidence>
<keyword evidence="6 7" id="KW-0472">Membrane</keyword>
<evidence type="ECO:0000313" key="10">
    <source>
        <dbReference type="EMBL" id="MFD2794928.1"/>
    </source>
</evidence>
<dbReference type="PANTHER" id="PTHR30193">
    <property type="entry name" value="ABC TRANSPORTER PERMEASE PROTEIN"/>
    <property type="match status" value="1"/>
</dbReference>
<feature type="domain" description="ABC transmembrane type-1" evidence="9">
    <location>
        <begin position="97"/>
        <end position="301"/>
    </location>
</feature>
<keyword evidence="11" id="KW-1185">Reference proteome</keyword>
<keyword evidence="3" id="KW-1003">Cell membrane</keyword>
<dbReference type="PROSITE" id="PS50928">
    <property type="entry name" value="ABC_TM1"/>
    <property type="match status" value="1"/>
</dbReference>
<evidence type="ECO:0000256" key="5">
    <source>
        <dbReference type="ARBA" id="ARBA00022989"/>
    </source>
</evidence>
<comment type="caution">
    <text evidence="10">The sequence shown here is derived from an EMBL/GenBank/DDBJ whole genome shotgun (WGS) entry which is preliminary data.</text>
</comment>
<feature type="transmembrane region" description="Helical" evidence="7">
    <location>
        <begin position="39"/>
        <end position="66"/>
    </location>
</feature>
<dbReference type="PANTHER" id="PTHR30193:SF1">
    <property type="entry name" value="ABC TRANSPORTER PERMEASE PROTEIN YESP-RELATED"/>
    <property type="match status" value="1"/>
</dbReference>
<organism evidence="10 11">
    <name type="scientific">Promicromonospora vindobonensis</name>
    <dbReference type="NCBI Taxonomy" id="195748"/>
    <lineage>
        <taxon>Bacteria</taxon>
        <taxon>Bacillati</taxon>
        <taxon>Actinomycetota</taxon>
        <taxon>Actinomycetes</taxon>
        <taxon>Micrococcales</taxon>
        <taxon>Promicromonosporaceae</taxon>
        <taxon>Promicromonospora</taxon>
    </lineage>
</organism>
<dbReference type="SUPFAM" id="SSF161098">
    <property type="entry name" value="MetI-like"/>
    <property type="match status" value="1"/>
</dbReference>
<evidence type="ECO:0000313" key="11">
    <source>
        <dbReference type="Proteomes" id="UP001597479"/>
    </source>
</evidence>
<feature type="compositionally biased region" description="Basic residues" evidence="8">
    <location>
        <begin position="13"/>
        <end position="31"/>
    </location>
</feature>
<dbReference type="CDD" id="cd06261">
    <property type="entry name" value="TM_PBP2"/>
    <property type="match status" value="1"/>
</dbReference>
<dbReference type="InterPro" id="IPR051393">
    <property type="entry name" value="ABC_transporter_permease"/>
</dbReference>
<dbReference type="Gene3D" id="1.10.3720.10">
    <property type="entry name" value="MetI-like"/>
    <property type="match status" value="1"/>
</dbReference>
<accession>A0ABW5VTA0</accession>
<gene>
    <name evidence="10" type="ORF">ACFS27_15320</name>
</gene>
<evidence type="ECO:0000256" key="1">
    <source>
        <dbReference type="ARBA" id="ARBA00004651"/>
    </source>
</evidence>
<dbReference type="Pfam" id="PF00528">
    <property type="entry name" value="BPD_transp_1"/>
    <property type="match status" value="1"/>
</dbReference>
<feature type="transmembrane region" description="Helical" evidence="7">
    <location>
        <begin position="185"/>
        <end position="207"/>
    </location>
</feature>
<protein>
    <submittedName>
        <fullName evidence="10">Carbohydrate ABC transporter permease</fullName>
    </submittedName>
</protein>
<dbReference type="InterPro" id="IPR035906">
    <property type="entry name" value="MetI-like_sf"/>
</dbReference>
<feature type="region of interest" description="Disordered" evidence="8">
    <location>
        <begin position="1"/>
        <end position="31"/>
    </location>
</feature>
<dbReference type="EMBL" id="JBHUOG010000002">
    <property type="protein sequence ID" value="MFD2794928.1"/>
    <property type="molecule type" value="Genomic_DNA"/>
</dbReference>
<dbReference type="Proteomes" id="UP001597479">
    <property type="component" value="Unassembled WGS sequence"/>
</dbReference>
<evidence type="ECO:0000256" key="3">
    <source>
        <dbReference type="ARBA" id="ARBA00022475"/>
    </source>
</evidence>
<comment type="subcellular location">
    <subcellularLocation>
        <location evidence="1 7">Cell membrane</location>
        <topology evidence="1 7">Multi-pass membrane protein</topology>
    </subcellularLocation>
</comment>
<reference evidence="11" key="1">
    <citation type="journal article" date="2019" name="Int. J. Syst. Evol. Microbiol.">
        <title>The Global Catalogue of Microorganisms (GCM) 10K type strain sequencing project: providing services to taxonomists for standard genome sequencing and annotation.</title>
        <authorList>
            <consortium name="The Broad Institute Genomics Platform"/>
            <consortium name="The Broad Institute Genome Sequencing Center for Infectious Disease"/>
            <person name="Wu L."/>
            <person name="Ma J."/>
        </authorList>
    </citation>
    <scope>NUCLEOTIDE SEQUENCE [LARGE SCALE GENOMIC DNA]</scope>
    <source>
        <strain evidence="11">CCM 7044</strain>
    </source>
</reference>
<feature type="transmembrane region" description="Helical" evidence="7">
    <location>
        <begin position="101"/>
        <end position="122"/>
    </location>
</feature>
<evidence type="ECO:0000256" key="8">
    <source>
        <dbReference type="SAM" id="MobiDB-lite"/>
    </source>
</evidence>
<dbReference type="RefSeq" id="WP_377184480.1">
    <property type="nucleotide sequence ID" value="NZ_JBHUOG010000002.1"/>
</dbReference>
<sequence>MAAPTTTVVRGRIPPRTRPPRRAPRGRGTGARRGRFRDLAVLMGPWTIGFVLLTAGPLVAAVYLSFTDFNLLGSPELVGADNYVRMFTADPRFYRSLLVTGTYVAVSVPLQLALALLLALVLDNGVRGLSYYRALYYLPSLIGGSVAVGILWRTVFGYEGGFNQVLRLLGFENLPNWVDNPSTSIWTLIALNVWTFGSPMIIFLAGLRQIPMELYEQASIDGAGPLRKFFSITLPMLTPLIFFNVILQTINAFQAFTPAHVISGGTGGPARAGRFVSVLLSDQGECSLGLAVASLGRGGHG</sequence>
<evidence type="ECO:0000259" key="9">
    <source>
        <dbReference type="PROSITE" id="PS50928"/>
    </source>
</evidence>
<name>A0ABW5VTA0_9MICO</name>
<feature type="transmembrane region" description="Helical" evidence="7">
    <location>
        <begin position="228"/>
        <end position="247"/>
    </location>
</feature>
<keyword evidence="5 7" id="KW-1133">Transmembrane helix</keyword>
<keyword evidence="4 7" id="KW-0812">Transmembrane</keyword>
<keyword evidence="2 7" id="KW-0813">Transport</keyword>
<evidence type="ECO:0000256" key="6">
    <source>
        <dbReference type="ARBA" id="ARBA00023136"/>
    </source>
</evidence>
<comment type="similarity">
    <text evidence="7">Belongs to the binding-protein-dependent transport system permease family.</text>
</comment>
<feature type="compositionally biased region" description="Low complexity" evidence="8">
    <location>
        <begin position="1"/>
        <end position="12"/>
    </location>
</feature>
<feature type="transmembrane region" description="Helical" evidence="7">
    <location>
        <begin position="134"/>
        <end position="152"/>
    </location>
</feature>
<evidence type="ECO:0000256" key="7">
    <source>
        <dbReference type="RuleBase" id="RU363032"/>
    </source>
</evidence>
<proteinExistence type="inferred from homology"/>
<evidence type="ECO:0000256" key="2">
    <source>
        <dbReference type="ARBA" id="ARBA00022448"/>
    </source>
</evidence>